<organism evidence="1 2">
    <name type="scientific">Vespula maculifrons</name>
    <name type="common">Eastern yellow jacket</name>
    <name type="synonym">Wasp</name>
    <dbReference type="NCBI Taxonomy" id="7453"/>
    <lineage>
        <taxon>Eukaryota</taxon>
        <taxon>Metazoa</taxon>
        <taxon>Ecdysozoa</taxon>
        <taxon>Arthropoda</taxon>
        <taxon>Hexapoda</taxon>
        <taxon>Insecta</taxon>
        <taxon>Pterygota</taxon>
        <taxon>Neoptera</taxon>
        <taxon>Endopterygota</taxon>
        <taxon>Hymenoptera</taxon>
        <taxon>Apocrita</taxon>
        <taxon>Aculeata</taxon>
        <taxon>Vespoidea</taxon>
        <taxon>Vespidae</taxon>
        <taxon>Vespinae</taxon>
        <taxon>Vespula</taxon>
    </lineage>
</organism>
<sequence length="95" mass="11166">MLLNGHTVYVAFVKQKDHRRYLEIFMLAWLRKRESNISTRFQFPAFRYPRIAPVDNPSILAAYTNHLLWIAVTLVQSVGYTKSDIQYMCKHTSTS</sequence>
<accession>A0ABD2AQZ2</accession>
<evidence type="ECO:0000313" key="2">
    <source>
        <dbReference type="Proteomes" id="UP001607303"/>
    </source>
</evidence>
<dbReference type="AlphaFoldDB" id="A0ABD2AQZ2"/>
<name>A0ABD2AQZ2_VESMC</name>
<dbReference type="Proteomes" id="UP001607303">
    <property type="component" value="Unassembled WGS sequence"/>
</dbReference>
<keyword evidence="2" id="KW-1185">Reference proteome</keyword>
<protein>
    <submittedName>
        <fullName evidence="1">Uncharacterized protein</fullName>
    </submittedName>
</protein>
<gene>
    <name evidence="1" type="ORF">V1477_019607</name>
</gene>
<reference evidence="1 2" key="1">
    <citation type="journal article" date="2024" name="Ann. Entomol. Soc. Am.">
        <title>Genomic analyses of the southern and eastern yellowjacket wasps (Hymenoptera: Vespidae) reveal evolutionary signatures of social life.</title>
        <authorList>
            <person name="Catto M.A."/>
            <person name="Caine P.B."/>
            <person name="Orr S.E."/>
            <person name="Hunt B.G."/>
            <person name="Goodisman M.A.D."/>
        </authorList>
    </citation>
    <scope>NUCLEOTIDE SEQUENCE [LARGE SCALE GENOMIC DNA]</scope>
    <source>
        <strain evidence="1">232</strain>
        <tissue evidence="1">Head and thorax</tissue>
    </source>
</reference>
<dbReference type="EMBL" id="JAYRBN010000115">
    <property type="protein sequence ID" value="KAL2723016.1"/>
    <property type="molecule type" value="Genomic_DNA"/>
</dbReference>
<comment type="caution">
    <text evidence="1">The sequence shown here is derived from an EMBL/GenBank/DDBJ whole genome shotgun (WGS) entry which is preliminary data.</text>
</comment>
<evidence type="ECO:0000313" key="1">
    <source>
        <dbReference type="EMBL" id="KAL2723016.1"/>
    </source>
</evidence>
<proteinExistence type="predicted"/>